<accession>A0A2W5QWY8</accession>
<dbReference type="InterPro" id="IPR036390">
    <property type="entry name" value="WH_DNA-bd_sf"/>
</dbReference>
<evidence type="ECO:0000313" key="3">
    <source>
        <dbReference type="Proteomes" id="UP000248887"/>
    </source>
</evidence>
<dbReference type="PANTHER" id="PTHR30432">
    <property type="entry name" value="TRANSCRIPTIONAL REGULATOR MODE"/>
    <property type="match status" value="1"/>
</dbReference>
<evidence type="ECO:0000256" key="1">
    <source>
        <dbReference type="SAM" id="MobiDB-lite"/>
    </source>
</evidence>
<organism evidence="2 3">
    <name type="scientific">Ancylobacter novellus</name>
    <name type="common">Thiobacillus novellus</name>
    <dbReference type="NCBI Taxonomy" id="921"/>
    <lineage>
        <taxon>Bacteria</taxon>
        <taxon>Pseudomonadati</taxon>
        <taxon>Pseudomonadota</taxon>
        <taxon>Alphaproteobacteria</taxon>
        <taxon>Hyphomicrobiales</taxon>
        <taxon>Xanthobacteraceae</taxon>
        <taxon>Ancylobacter</taxon>
    </lineage>
</organism>
<dbReference type="SUPFAM" id="SSF46785">
    <property type="entry name" value="Winged helix' DNA-binding domain"/>
    <property type="match status" value="1"/>
</dbReference>
<protein>
    <submittedName>
        <fullName evidence="2">ModE family transcriptional regulator</fullName>
    </submittedName>
</protein>
<dbReference type="EMBL" id="QFQD01000049">
    <property type="protein sequence ID" value="PZQ81244.1"/>
    <property type="molecule type" value="Genomic_DNA"/>
</dbReference>
<dbReference type="Proteomes" id="UP000248887">
    <property type="component" value="Unassembled WGS sequence"/>
</dbReference>
<evidence type="ECO:0000313" key="2">
    <source>
        <dbReference type="EMBL" id="PZQ81244.1"/>
    </source>
</evidence>
<feature type="region of interest" description="Disordered" evidence="1">
    <location>
        <begin position="1"/>
        <end position="34"/>
    </location>
</feature>
<reference evidence="2 3" key="1">
    <citation type="submission" date="2017-08" db="EMBL/GenBank/DDBJ databases">
        <title>Infants hospitalized years apart are colonized by the same room-sourced microbial strains.</title>
        <authorList>
            <person name="Brooks B."/>
            <person name="Olm M.R."/>
            <person name="Firek B.A."/>
            <person name="Baker R."/>
            <person name="Thomas B.C."/>
            <person name="Morowitz M.J."/>
            <person name="Banfield J.F."/>
        </authorList>
    </citation>
    <scope>NUCLEOTIDE SEQUENCE [LARGE SCALE GENOMIC DNA]</scope>
    <source>
        <strain evidence="2">S2_005_001_R2_27</strain>
    </source>
</reference>
<dbReference type="PANTHER" id="PTHR30432:SF1">
    <property type="entry name" value="DNA-BINDING TRANSCRIPTIONAL DUAL REGULATOR MODE"/>
    <property type="match status" value="1"/>
</dbReference>
<dbReference type="InterPro" id="IPR051815">
    <property type="entry name" value="Molybdate_resp_trans_reg"/>
</dbReference>
<name>A0A2W5QWY8_ANCNO</name>
<sequence length="163" mass="17622">MAPKNTAPRSTTTRNKLAPTQAPHASDPEASDDLPAKVAKLRDGLFIRVYFGDGRHLGPGMVELLETIRSERSILSAARRMGMSYRRAWLLVDEIGRNFREPVVVTHPGRRGHGTDLTAFGERLIALYRQIEAASAAASHAAVEELRAGLASPSASEPPANEG</sequence>
<gene>
    <name evidence="2" type="ORF">DI549_14630</name>
</gene>
<proteinExistence type="predicted"/>
<dbReference type="InterPro" id="IPR036388">
    <property type="entry name" value="WH-like_DNA-bd_sf"/>
</dbReference>
<dbReference type="Gene3D" id="1.10.10.10">
    <property type="entry name" value="Winged helix-like DNA-binding domain superfamily/Winged helix DNA-binding domain"/>
    <property type="match status" value="1"/>
</dbReference>
<comment type="caution">
    <text evidence="2">The sequence shown here is derived from an EMBL/GenBank/DDBJ whole genome shotgun (WGS) entry which is preliminary data.</text>
</comment>
<dbReference type="AlphaFoldDB" id="A0A2W5QWY8"/>